<accession>A0A8T0YGP9</accession>
<comment type="caution">
    <text evidence="2">The sequence shown here is derived from an EMBL/GenBank/DDBJ whole genome shotgun (WGS) entry which is preliminary data.</text>
</comment>
<feature type="region of interest" description="Disordered" evidence="1">
    <location>
        <begin position="1"/>
        <end position="49"/>
    </location>
</feature>
<gene>
    <name evidence="2" type="ORF">PC113_g19376</name>
</gene>
<dbReference type="EMBL" id="RCMG01000986">
    <property type="protein sequence ID" value="KAG2839905.1"/>
    <property type="molecule type" value="Genomic_DNA"/>
</dbReference>
<dbReference type="Proteomes" id="UP000735874">
    <property type="component" value="Unassembled WGS sequence"/>
</dbReference>
<evidence type="ECO:0000313" key="3">
    <source>
        <dbReference type="Proteomes" id="UP000735874"/>
    </source>
</evidence>
<dbReference type="AlphaFoldDB" id="A0A8T0YGP9"/>
<organism evidence="2 3">
    <name type="scientific">Phytophthora cactorum</name>
    <dbReference type="NCBI Taxonomy" id="29920"/>
    <lineage>
        <taxon>Eukaryota</taxon>
        <taxon>Sar</taxon>
        <taxon>Stramenopiles</taxon>
        <taxon>Oomycota</taxon>
        <taxon>Peronosporomycetes</taxon>
        <taxon>Peronosporales</taxon>
        <taxon>Peronosporaceae</taxon>
        <taxon>Phytophthora</taxon>
    </lineage>
</organism>
<feature type="compositionally biased region" description="Basic and acidic residues" evidence="1">
    <location>
        <begin position="24"/>
        <end position="39"/>
    </location>
</feature>
<reference evidence="2" key="1">
    <citation type="submission" date="2018-10" db="EMBL/GenBank/DDBJ databases">
        <title>Effector identification in a new, highly contiguous assembly of the strawberry crown rot pathogen Phytophthora cactorum.</title>
        <authorList>
            <person name="Armitage A.D."/>
            <person name="Nellist C.F."/>
            <person name="Bates H."/>
            <person name="Vickerstaff R.J."/>
            <person name="Harrison R.J."/>
        </authorList>
    </citation>
    <scope>NUCLEOTIDE SEQUENCE</scope>
    <source>
        <strain evidence="2">15-7</strain>
    </source>
</reference>
<protein>
    <submittedName>
        <fullName evidence="2">Uncharacterized protein</fullName>
    </submittedName>
</protein>
<proteinExistence type="predicted"/>
<dbReference type="VEuPathDB" id="FungiDB:PC110_g10237"/>
<sequence length="278" mass="31575">MGQKADSQMDEGWQTVPHVKEKKQKQETAKGRSVQERNIKLQWQDEATPEQKERYKGRLSYWGVETRTMSVTCTNSCLNGCGGQPATKPDRGKTTFVIDPRQVDRPGMTEGKPNSGMEAVAKGTLRLLPNDDGRENETVQRLYELCLQPVVVLSQLRERTEEEARALLIHESMVPFPPRFQVQSMNANEMVRFTDIFMELEYPLYAYLVPGQRYWANMTKSAILAQIHVGDSRNEAAVSRIMLNIETRVLTITFKGKKTCSMTGQLEDATCHAHVTPH</sequence>
<evidence type="ECO:0000313" key="2">
    <source>
        <dbReference type="EMBL" id="KAG2839905.1"/>
    </source>
</evidence>
<evidence type="ECO:0000256" key="1">
    <source>
        <dbReference type="SAM" id="MobiDB-lite"/>
    </source>
</evidence>
<name>A0A8T0YGP9_9STRA</name>